<reference evidence="2" key="2">
    <citation type="submission" date="2017-02" db="EMBL/GenBank/DDBJ databases">
        <title>Sunflower complete genome.</title>
        <authorList>
            <person name="Langlade N."/>
            <person name="Munos S."/>
        </authorList>
    </citation>
    <scope>NUCLEOTIDE SEQUENCE [LARGE SCALE GENOMIC DNA]</scope>
    <source>
        <tissue evidence="2">Leaves</tissue>
    </source>
</reference>
<dbReference type="EMBL" id="MNCJ02000317">
    <property type="protein sequence ID" value="KAF5819786.1"/>
    <property type="molecule type" value="Genomic_DNA"/>
</dbReference>
<dbReference type="Gramene" id="mRNA:HanXRQr2_Chr02g0081531">
    <property type="protein sequence ID" value="mRNA:HanXRQr2_Chr02g0081531"/>
    <property type="gene ID" value="HanXRQr2_Chr02g0081531"/>
</dbReference>
<organism evidence="2 3">
    <name type="scientific">Helianthus annuus</name>
    <name type="common">Common sunflower</name>
    <dbReference type="NCBI Taxonomy" id="4232"/>
    <lineage>
        <taxon>Eukaryota</taxon>
        <taxon>Viridiplantae</taxon>
        <taxon>Streptophyta</taxon>
        <taxon>Embryophyta</taxon>
        <taxon>Tracheophyta</taxon>
        <taxon>Spermatophyta</taxon>
        <taxon>Magnoliopsida</taxon>
        <taxon>eudicotyledons</taxon>
        <taxon>Gunneridae</taxon>
        <taxon>Pentapetalae</taxon>
        <taxon>asterids</taxon>
        <taxon>campanulids</taxon>
        <taxon>Asterales</taxon>
        <taxon>Asteraceae</taxon>
        <taxon>Asteroideae</taxon>
        <taxon>Heliantheae alliance</taxon>
        <taxon>Heliantheae</taxon>
        <taxon>Helianthus</taxon>
    </lineage>
</organism>
<reference evidence="1 3" key="1">
    <citation type="journal article" date="2017" name="Nature">
        <title>The sunflower genome provides insights into oil metabolism, flowering and Asterid evolution.</title>
        <authorList>
            <person name="Badouin H."/>
            <person name="Gouzy J."/>
            <person name="Grassa C.J."/>
            <person name="Murat F."/>
            <person name="Staton S.E."/>
            <person name="Cottret L."/>
            <person name="Lelandais-Briere C."/>
            <person name="Owens G.L."/>
            <person name="Carrere S."/>
            <person name="Mayjonade B."/>
            <person name="Legrand L."/>
            <person name="Gill N."/>
            <person name="Kane N.C."/>
            <person name="Bowers J.E."/>
            <person name="Hubner S."/>
            <person name="Bellec A."/>
            <person name="Berard A."/>
            <person name="Berges H."/>
            <person name="Blanchet N."/>
            <person name="Boniface M.C."/>
            <person name="Brunel D."/>
            <person name="Catrice O."/>
            <person name="Chaidir N."/>
            <person name="Claudel C."/>
            <person name="Donnadieu C."/>
            <person name="Faraut T."/>
            <person name="Fievet G."/>
            <person name="Helmstetter N."/>
            <person name="King M."/>
            <person name="Knapp S.J."/>
            <person name="Lai Z."/>
            <person name="Le Paslier M.C."/>
            <person name="Lippi Y."/>
            <person name="Lorenzon L."/>
            <person name="Mandel J.R."/>
            <person name="Marage G."/>
            <person name="Marchand G."/>
            <person name="Marquand E."/>
            <person name="Bret-Mestries E."/>
            <person name="Morien E."/>
            <person name="Nambeesan S."/>
            <person name="Nguyen T."/>
            <person name="Pegot-Espagnet P."/>
            <person name="Pouilly N."/>
            <person name="Raftis F."/>
            <person name="Sallet E."/>
            <person name="Schiex T."/>
            <person name="Thomas J."/>
            <person name="Vandecasteele C."/>
            <person name="Vares D."/>
            <person name="Vear F."/>
            <person name="Vautrin S."/>
            <person name="Crespi M."/>
            <person name="Mangin B."/>
            <person name="Burke J.M."/>
            <person name="Salse J."/>
            <person name="Munos S."/>
            <person name="Vincourt P."/>
            <person name="Rieseberg L.H."/>
            <person name="Langlade N.B."/>
        </authorList>
    </citation>
    <scope>NUCLEOTIDE SEQUENCE [LARGE SCALE GENOMIC DNA]</scope>
    <source>
        <strain evidence="3">cv. SF193</strain>
        <tissue evidence="1">Leaves</tissue>
    </source>
</reference>
<evidence type="ECO:0000313" key="1">
    <source>
        <dbReference type="EMBL" id="KAF5819786.1"/>
    </source>
</evidence>
<keyword evidence="3" id="KW-1185">Reference proteome</keyword>
<dbReference type="InParanoid" id="A0A251VJN0"/>
<dbReference type="AlphaFoldDB" id="A0A251VJN0"/>
<dbReference type="EMBL" id="CM007891">
    <property type="protein sequence ID" value="OTG35296.1"/>
    <property type="molecule type" value="Genomic_DNA"/>
</dbReference>
<protein>
    <submittedName>
        <fullName evidence="2">Uncharacterized protein</fullName>
    </submittedName>
</protein>
<evidence type="ECO:0000313" key="3">
    <source>
        <dbReference type="Proteomes" id="UP000215914"/>
    </source>
</evidence>
<name>A0A251VJN0_HELAN</name>
<proteinExistence type="predicted"/>
<reference evidence="1" key="3">
    <citation type="submission" date="2020-06" db="EMBL/GenBank/DDBJ databases">
        <title>Helianthus annuus Genome sequencing and assembly Release 2.</title>
        <authorList>
            <person name="Gouzy J."/>
            <person name="Langlade N."/>
            <person name="Munos S."/>
        </authorList>
    </citation>
    <scope>NUCLEOTIDE SEQUENCE</scope>
    <source>
        <tissue evidence="1">Leaves</tissue>
    </source>
</reference>
<gene>
    <name evidence="2" type="ORF">HannXRQ_Chr02g0055271</name>
    <name evidence="1" type="ORF">HanXRQr2_Chr02g0081531</name>
</gene>
<sequence>MNKKTLNIQNLNLPASIDRRSSPIDELISSSSLSRDVLLLVLNNDARGSNEDNDQHVFEAEGYAV</sequence>
<evidence type="ECO:0000313" key="2">
    <source>
        <dbReference type="EMBL" id="OTG35296.1"/>
    </source>
</evidence>
<accession>A0A251VJN0</accession>
<dbReference type="Proteomes" id="UP000215914">
    <property type="component" value="Chromosome 2"/>
</dbReference>